<evidence type="ECO:0000259" key="2">
    <source>
        <dbReference type="Pfam" id="PF10354"/>
    </source>
</evidence>
<dbReference type="GeneID" id="19014754"/>
<reference evidence="3 4" key="1">
    <citation type="submission" date="2011-10" db="EMBL/GenBank/DDBJ databases">
        <authorList>
            <person name="Genoscope - CEA"/>
        </authorList>
    </citation>
    <scope>NUCLEOTIDE SEQUENCE [LARGE SCALE GENOMIC DNA]</scope>
    <source>
        <strain evidence="3 4">RCC 1105</strain>
    </source>
</reference>
<protein>
    <recommendedName>
        <fullName evidence="2">25S rRNA (uridine-N(3))-methyltransferase BMT5-like domain-containing protein</fullName>
    </recommendedName>
</protein>
<dbReference type="Proteomes" id="UP000198341">
    <property type="component" value="Chromosome 7"/>
</dbReference>
<name>K8F209_9CHLO</name>
<dbReference type="GO" id="GO:0070042">
    <property type="term" value="F:rRNA (uridine-N3-)-methyltransferase activity"/>
    <property type="evidence" value="ECO:0007669"/>
    <property type="project" value="InterPro"/>
</dbReference>
<feature type="domain" description="25S rRNA (uridine-N(3))-methyltransferase BMT5-like" evidence="2">
    <location>
        <begin position="209"/>
        <end position="387"/>
    </location>
</feature>
<evidence type="ECO:0000313" key="4">
    <source>
        <dbReference type="Proteomes" id="UP000198341"/>
    </source>
</evidence>
<dbReference type="OrthoDB" id="544642at2759"/>
<dbReference type="PANTHER" id="PTHR11538:SF26">
    <property type="entry name" value="FERREDOXIN-FOLD ANTICODON-BINDING DOMAIN-CONTAINING PROTEIN 1"/>
    <property type="match status" value="1"/>
</dbReference>
<keyword evidence="4" id="KW-1185">Reference proteome</keyword>
<organism evidence="3 4">
    <name type="scientific">Bathycoccus prasinos</name>
    <dbReference type="NCBI Taxonomy" id="41875"/>
    <lineage>
        <taxon>Eukaryota</taxon>
        <taxon>Viridiplantae</taxon>
        <taxon>Chlorophyta</taxon>
        <taxon>Mamiellophyceae</taxon>
        <taxon>Mamiellales</taxon>
        <taxon>Bathycoccaceae</taxon>
        <taxon>Bathycoccus</taxon>
    </lineage>
</organism>
<dbReference type="KEGG" id="bpg:Bathy07g02650"/>
<dbReference type="AlphaFoldDB" id="K8F209"/>
<evidence type="ECO:0000313" key="3">
    <source>
        <dbReference type="EMBL" id="CCO66135.1"/>
    </source>
</evidence>
<accession>K8F209</accession>
<dbReference type="EMBL" id="FO082272">
    <property type="protein sequence ID" value="CCO66135.1"/>
    <property type="molecule type" value="Genomic_DNA"/>
</dbReference>
<proteinExistence type="predicted"/>
<feature type="compositionally biased region" description="Polar residues" evidence="1">
    <location>
        <begin position="170"/>
        <end position="181"/>
    </location>
</feature>
<sequence length="434" mass="49173">MSSLERRREKKLLFVSPFLGLKIHRRKKALYQRYKAFLYAAGDNDDDARQLATTKKQTKKRTTVEDLRHSVSFCSVRVLHHICGSFCAFPFRLFFSELVVSPFVSRAFGVVCPTGRSKDGLLLGEKNMAKKGRAARILNTLHKVNGTKQSEALKRRERKRPSKEFGNFAGETNTTLTTNGKLSEWKKKKQKQRDMNEAKEPHDGAMHALVFGDGDFSFSVALVTIANGDGGNLVCTGLEKNVDEKTKDLVECLLDSGARVAHGVDVSKRFDEDVGAGLFESNSSNSNKKKKMDRVYFNFPDCGFGAMASLAPTRIANERLLEHLFERSSEHLKVKGELRVTCFDDAYAAAIPTEACEKLAFVKEKERFRLKAKVPFVWREFPGYEYKKNTRDDDDDEETEMRAAELKEEARRHSFDDAESKKATTLVFEYLGNN</sequence>
<dbReference type="GO" id="GO:0005737">
    <property type="term" value="C:cytoplasm"/>
    <property type="evidence" value="ECO:0007669"/>
    <property type="project" value="TreeGrafter"/>
</dbReference>
<dbReference type="GO" id="GO:0070475">
    <property type="term" value="P:rRNA base methylation"/>
    <property type="evidence" value="ECO:0007669"/>
    <property type="project" value="InterPro"/>
</dbReference>
<dbReference type="Pfam" id="PF10354">
    <property type="entry name" value="BMT5-like"/>
    <property type="match status" value="1"/>
</dbReference>
<evidence type="ECO:0000256" key="1">
    <source>
        <dbReference type="SAM" id="MobiDB-lite"/>
    </source>
</evidence>
<dbReference type="RefSeq" id="XP_007512047.1">
    <property type="nucleotide sequence ID" value="XM_007511985.1"/>
</dbReference>
<feature type="region of interest" description="Disordered" evidence="1">
    <location>
        <begin position="148"/>
        <end position="200"/>
    </location>
</feature>
<gene>
    <name evidence="3" type="ORF">Bathy07g02650</name>
</gene>
<dbReference type="InterPro" id="IPR019446">
    <property type="entry name" value="BMT5-like"/>
</dbReference>
<dbReference type="PANTHER" id="PTHR11538">
    <property type="entry name" value="PHENYLALANYL-TRNA SYNTHETASE"/>
    <property type="match status" value="1"/>
</dbReference>